<keyword evidence="2" id="KW-1185">Reference proteome</keyword>
<dbReference type="Proteomes" id="UP000232003">
    <property type="component" value="Chromosome"/>
</dbReference>
<sequence>MKEAESREQGAQGKKGFPIFAIAFRDFQLKKYPIALASWRCRGGRI</sequence>
<evidence type="ECO:0000313" key="2">
    <source>
        <dbReference type="Proteomes" id="UP000232003"/>
    </source>
</evidence>
<dbReference type="AlphaFoldDB" id="A0A2K8SUV2"/>
<proteinExistence type="predicted"/>
<name>A0A2K8SUV2_9NOSO</name>
<gene>
    <name evidence="1" type="ORF">COO91_05231</name>
</gene>
<reference evidence="1 2" key="1">
    <citation type="submission" date="2017-11" db="EMBL/GenBank/DDBJ databases">
        <title>Complete genome of a free-living desiccation-tolerant cyanobacterium and its photosynthetic adaptation to extreme terrestrial habitat.</title>
        <authorList>
            <person name="Shang J."/>
        </authorList>
    </citation>
    <scope>NUCLEOTIDE SEQUENCE [LARGE SCALE GENOMIC DNA]</scope>
    <source>
        <strain evidence="1 2">CCNUN1</strain>
    </source>
</reference>
<accession>A0A2K8SUV2</accession>
<protein>
    <submittedName>
        <fullName evidence="1">Uncharacterized protein</fullName>
    </submittedName>
</protein>
<dbReference type="EMBL" id="CP024785">
    <property type="protein sequence ID" value="AUB39239.1"/>
    <property type="molecule type" value="Genomic_DNA"/>
</dbReference>
<organism evidence="1 2">
    <name type="scientific">Nostoc flagelliforme CCNUN1</name>
    <dbReference type="NCBI Taxonomy" id="2038116"/>
    <lineage>
        <taxon>Bacteria</taxon>
        <taxon>Bacillati</taxon>
        <taxon>Cyanobacteriota</taxon>
        <taxon>Cyanophyceae</taxon>
        <taxon>Nostocales</taxon>
        <taxon>Nostocaceae</taxon>
        <taxon>Nostoc</taxon>
    </lineage>
</organism>
<evidence type="ECO:0000313" key="1">
    <source>
        <dbReference type="EMBL" id="AUB39239.1"/>
    </source>
</evidence>
<dbReference type="KEGG" id="nfl:COO91_05231"/>